<keyword evidence="3" id="KW-1185">Reference proteome</keyword>
<proteinExistence type="predicted"/>
<gene>
    <name evidence="2" type="ORF">E2C01_001946</name>
</gene>
<evidence type="ECO:0000256" key="1">
    <source>
        <dbReference type="SAM" id="MobiDB-lite"/>
    </source>
</evidence>
<protein>
    <submittedName>
        <fullName evidence="2">Uncharacterized protein</fullName>
    </submittedName>
</protein>
<accession>A0A5B7CIH8</accession>
<dbReference type="AlphaFoldDB" id="A0A5B7CIH8"/>
<dbReference type="Proteomes" id="UP000324222">
    <property type="component" value="Unassembled WGS sequence"/>
</dbReference>
<feature type="compositionally biased region" description="Polar residues" evidence="1">
    <location>
        <begin position="85"/>
        <end position="95"/>
    </location>
</feature>
<sequence length="115" mass="12245">MIFGWKGLPATSLLFHWTRTSKIPTSCGLTWYSPSSCLRTLTRATLSGPSTVTCGSPSRPRPSTVKVRGVSTAPPSSPTPFTLANPDSPTSTVKGLSQRERLGMHPAGPCNTYPI</sequence>
<name>A0A5B7CIH8_PORTR</name>
<dbReference type="EMBL" id="VSRR010000065">
    <property type="protein sequence ID" value="MPC09337.1"/>
    <property type="molecule type" value="Genomic_DNA"/>
</dbReference>
<feature type="region of interest" description="Disordered" evidence="1">
    <location>
        <begin position="48"/>
        <end position="115"/>
    </location>
</feature>
<feature type="compositionally biased region" description="Low complexity" evidence="1">
    <location>
        <begin position="71"/>
        <end position="82"/>
    </location>
</feature>
<evidence type="ECO:0000313" key="2">
    <source>
        <dbReference type="EMBL" id="MPC09337.1"/>
    </source>
</evidence>
<organism evidence="2 3">
    <name type="scientific">Portunus trituberculatus</name>
    <name type="common">Swimming crab</name>
    <name type="synonym">Neptunus trituberculatus</name>
    <dbReference type="NCBI Taxonomy" id="210409"/>
    <lineage>
        <taxon>Eukaryota</taxon>
        <taxon>Metazoa</taxon>
        <taxon>Ecdysozoa</taxon>
        <taxon>Arthropoda</taxon>
        <taxon>Crustacea</taxon>
        <taxon>Multicrustacea</taxon>
        <taxon>Malacostraca</taxon>
        <taxon>Eumalacostraca</taxon>
        <taxon>Eucarida</taxon>
        <taxon>Decapoda</taxon>
        <taxon>Pleocyemata</taxon>
        <taxon>Brachyura</taxon>
        <taxon>Eubrachyura</taxon>
        <taxon>Portunoidea</taxon>
        <taxon>Portunidae</taxon>
        <taxon>Portuninae</taxon>
        <taxon>Portunus</taxon>
    </lineage>
</organism>
<evidence type="ECO:0000313" key="3">
    <source>
        <dbReference type="Proteomes" id="UP000324222"/>
    </source>
</evidence>
<comment type="caution">
    <text evidence="2">The sequence shown here is derived from an EMBL/GenBank/DDBJ whole genome shotgun (WGS) entry which is preliminary data.</text>
</comment>
<reference evidence="2 3" key="1">
    <citation type="submission" date="2019-05" db="EMBL/GenBank/DDBJ databases">
        <title>Another draft genome of Portunus trituberculatus and its Hox gene families provides insights of decapod evolution.</title>
        <authorList>
            <person name="Jeong J.-H."/>
            <person name="Song I."/>
            <person name="Kim S."/>
            <person name="Choi T."/>
            <person name="Kim D."/>
            <person name="Ryu S."/>
            <person name="Kim W."/>
        </authorList>
    </citation>
    <scope>NUCLEOTIDE SEQUENCE [LARGE SCALE GENOMIC DNA]</scope>
    <source>
        <tissue evidence="2">Muscle</tissue>
    </source>
</reference>